<dbReference type="STRING" id="39947.A0A0P0WFP5"/>
<dbReference type="FunCoup" id="A0A0P0WFP5">
    <property type="interactions" value="2528"/>
</dbReference>
<evidence type="ECO:0000256" key="3">
    <source>
        <dbReference type="ARBA" id="ARBA00009085"/>
    </source>
</evidence>
<evidence type="ECO:0000256" key="14">
    <source>
        <dbReference type="ARBA" id="ARBA00023242"/>
    </source>
</evidence>
<comment type="catalytic activity">
    <reaction evidence="1">
        <text>Thiol-dependent hydrolysis of ester, thioester, amide, peptide and isopeptide bonds formed by the C-terminal Gly of ubiquitin (a 76-residue protein attached to proteins as an intracellular targeting signal).</text>
        <dbReference type="EC" id="3.4.19.12"/>
    </reaction>
</comment>
<dbReference type="InterPro" id="IPR028889">
    <property type="entry name" value="USP"/>
</dbReference>
<evidence type="ECO:0000256" key="6">
    <source>
        <dbReference type="ARBA" id="ARBA00022723"/>
    </source>
</evidence>
<organism evidence="17 18">
    <name type="scientific">Oryza sativa subsp. japonica</name>
    <name type="common">Rice</name>
    <dbReference type="NCBI Taxonomy" id="39947"/>
    <lineage>
        <taxon>Eukaryota</taxon>
        <taxon>Viridiplantae</taxon>
        <taxon>Streptophyta</taxon>
        <taxon>Embryophyta</taxon>
        <taxon>Tracheophyta</taxon>
        <taxon>Spermatophyta</taxon>
        <taxon>Magnoliopsida</taxon>
        <taxon>Liliopsida</taxon>
        <taxon>Poales</taxon>
        <taxon>Poaceae</taxon>
        <taxon>BOP clade</taxon>
        <taxon>Oryzoideae</taxon>
        <taxon>Oryzeae</taxon>
        <taxon>Oryzinae</taxon>
        <taxon>Oryza</taxon>
        <taxon>Oryza sativa</taxon>
    </lineage>
</organism>
<dbReference type="PANTHER" id="PTHR21646:SF33">
    <property type="entry name" value="UBIQUITIN CARBOXYL-TERMINAL HYDROLASE 22"/>
    <property type="match status" value="1"/>
</dbReference>
<feature type="compositionally biased region" description="Low complexity" evidence="15">
    <location>
        <begin position="132"/>
        <end position="143"/>
    </location>
</feature>
<dbReference type="GO" id="GO:0070461">
    <property type="term" value="C:SAGA-type complex"/>
    <property type="evidence" value="ECO:0007669"/>
    <property type="project" value="UniProtKB-ARBA"/>
</dbReference>
<keyword evidence="7" id="KW-0863">Zinc-finger</keyword>
<dbReference type="PaxDb" id="39947-A0A0P0WFP5"/>
<evidence type="ECO:0000256" key="15">
    <source>
        <dbReference type="SAM" id="MobiDB-lite"/>
    </source>
</evidence>
<dbReference type="Gene3D" id="3.90.70.10">
    <property type="entry name" value="Cysteine proteinases"/>
    <property type="match status" value="1"/>
</dbReference>
<keyword evidence="12" id="KW-0805">Transcription regulation</keyword>
<keyword evidence="5" id="KW-0645">Protease</keyword>
<feature type="non-terminal residue" evidence="17">
    <location>
        <position position="591"/>
    </location>
</feature>
<evidence type="ECO:0000256" key="8">
    <source>
        <dbReference type="ARBA" id="ARBA00022786"/>
    </source>
</evidence>
<dbReference type="GO" id="GO:0006508">
    <property type="term" value="P:proteolysis"/>
    <property type="evidence" value="ECO:0007669"/>
    <property type="project" value="UniProtKB-KW"/>
</dbReference>
<dbReference type="GO" id="GO:0005634">
    <property type="term" value="C:nucleus"/>
    <property type="evidence" value="ECO:0007669"/>
    <property type="project" value="UniProtKB-SubCell"/>
</dbReference>
<evidence type="ECO:0000256" key="1">
    <source>
        <dbReference type="ARBA" id="ARBA00000707"/>
    </source>
</evidence>
<dbReference type="eggNOG" id="KOG1867">
    <property type="taxonomic scope" value="Eukaryota"/>
</dbReference>
<reference evidence="17 18" key="3">
    <citation type="journal article" date="2013" name="Rice">
        <title>Improvement of the Oryza sativa Nipponbare reference genome using next generation sequence and optical map data.</title>
        <authorList>
            <person name="Kawahara Y."/>
            <person name="de la Bastide M."/>
            <person name="Hamilton J.P."/>
            <person name="Kanamori H."/>
            <person name="McCombie W.R."/>
            <person name="Ouyang S."/>
            <person name="Schwartz D.C."/>
            <person name="Tanaka T."/>
            <person name="Wu J."/>
            <person name="Zhou S."/>
            <person name="Childs K.L."/>
            <person name="Davidson R.M."/>
            <person name="Lin H."/>
            <person name="Quesada-Ocampo L."/>
            <person name="Vaillancourt B."/>
            <person name="Sakai H."/>
            <person name="Lee S.S."/>
            <person name="Kim J."/>
            <person name="Numa H."/>
            <person name="Itoh T."/>
            <person name="Buell C.R."/>
            <person name="Matsumoto T."/>
        </authorList>
    </citation>
    <scope>NUCLEOTIDE SEQUENCE [LARGE SCALE GENOMIC DNA]</scope>
    <source>
        <strain evidence="18">cv. Nipponbare</strain>
    </source>
</reference>
<evidence type="ECO:0000256" key="11">
    <source>
        <dbReference type="ARBA" id="ARBA00022833"/>
    </source>
</evidence>
<protein>
    <recommendedName>
        <fullName evidence="4">ubiquitinyl hydrolase 1</fullName>
        <ecNumber evidence="4">3.4.19.12</ecNumber>
    </recommendedName>
</protein>
<dbReference type="InterPro" id="IPR001394">
    <property type="entry name" value="Peptidase_C19_UCH"/>
</dbReference>
<dbReference type="Gramene" id="Os04t0647300-01">
    <property type="protein sequence ID" value="Os04t0647300-01"/>
    <property type="gene ID" value="Os04g0647300"/>
</dbReference>
<keyword evidence="18" id="KW-1185">Reference proteome</keyword>
<dbReference type="PROSITE" id="PS00972">
    <property type="entry name" value="USP_1"/>
    <property type="match status" value="1"/>
</dbReference>
<dbReference type="AlphaFoldDB" id="A0A0P0WFP5"/>
<dbReference type="Pfam" id="PF00443">
    <property type="entry name" value="UCH"/>
    <property type="match status" value="1"/>
</dbReference>
<reference evidence="18" key="1">
    <citation type="journal article" date="2005" name="Nature">
        <title>The map-based sequence of the rice genome.</title>
        <authorList>
            <consortium name="International rice genome sequencing project (IRGSP)"/>
            <person name="Matsumoto T."/>
            <person name="Wu J."/>
            <person name="Kanamori H."/>
            <person name="Katayose Y."/>
            <person name="Fujisawa M."/>
            <person name="Namiki N."/>
            <person name="Mizuno H."/>
            <person name="Yamamoto K."/>
            <person name="Antonio B.A."/>
            <person name="Baba T."/>
            <person name="Sakata K."/>
            <person name="Nagamura Y."/>
            <person name="Aoki H."/>
            <person name="Arikawa K."/>
            <person name="Arita K."/>
            <person name="Bito T."/>
            <person name="Chiden Y."/>
            <person name="Fujitsuka N."/>
            <person name="Fukunaka R."/>
            <person name="Hamada M."/>
            <person name="Harada C."/>
            <person name="Hayashi A."/>
            <person name="Hijishita S."/>
            <person name="Honda M."/>
            <person name="Hosokawa S."/>
            <person name="Ichikawa Y."/>
            <person name="Idonuma A."/>
            <person name="Iijima M."/>
            <person name="Ikeda M."/>
            <person name="Ikeno M."/>
            <person name="Ito K."/>
            <person name="Ito S."/>
            <person name="Ito T."/>
            <person name="Ito Y."/>
            <person name="Ito Y."/>
            <person name="Iwabuchi A."/>
            <person name="Kamiya K."/>
            <person name="Karasawa W."/>
            <person name="Kurita K."/>
            <person name="Katagiri S."/>
            <person name="Kikuta A."/>
            <person name="Kobayashi H."/>
            <person name="Kobayashi N."/>
            <person name="Machita K."/>
            <person name="Maehara T."/>
            <person name="Masukawa M."/>
            <person name="Mizubayashi T."/>
            <person name="Mukai Y."/>
            <person name="Nagasaki H."/>
            <person name="Nagata Y."/>
            <person name="Naito S."/>
            <person name="Nakashima M."/>
            <person name="Nakama Y."/>
            <person name="Nakamichi Y."/>
            <person name="Nakamura M."/>
            <person name="Meguro A."/>
            <person name="Negishi M."/>
            <person name="Ohta I."/>
            <person name="Ohta T."/>
            <person name="Okamoto M."/>
            <person name="Ono N."/>
            <person name="Saji S."/>
            <person name="Sakaguchi M."/>
            <person name="Sakai K."/>
            <person name="Shibata M."/>
            <person name="Shimokawa T."/>
            <person name="Song J."/>
            <person name="Takazaki Y."/>
            <person name="Terasawa K."/>
            <person name="Tsugane M."/>
            <person name="Tsuji K."/>
            <person name="Ueda S."/>
            <person name="Waki K."/>
            <person name="Yamagata H."/>
            <person name="Yamamoto M."/>
            <person name="Yamamoto S."/>
            <person name="Yamane H."/>
            <person name="Yoshiki S."/>
            <person name="Yoshihara R."/>
            <person name="Yukawa K."/>
            <person name="Zhong H."/>
            <person name="Yano M."/>
            <person name="Yuan Q."/>
            <person name="Ouyang S."/>
            <person name="Liu J."/>
            <person name="Jones K.M."/>
            <person name="Gansberger K."/>
            <person name="Moffat K."/>
            <person name="Hill J."/>
            <person name="Bera J."/>
            <person name="Fadrosh D."/>
            <person name="Jin S."/>
            <person name="Johri S."/>
            <person name="Kim M."/>
            <person name="Overton L."/>
            <person name="Reardon M."/>
            <person name="Tsitrin T."/>
            <person name="Vuong H."/>
            <person name="Weaver B."/>
            <person name="Ciecko A."/>
            <person name="Tallon L."/>
            <person name="Jackson J."/>
            <person name="Pai G."/>
            <person name="Aken S.V."/>
            <person name="Utterback T."/>
            <person name="Reidmuller S."/>
            <person name="Feldblyum T."/>
            <person name="Hsiao J."/>
            <person name="Zismann V."/>
            <person name="Iobst S."/>
            <person name="de Vazeille A.R."/>
            <person name="Buell C.R."/>
            <person name="Ying K."/>
            <person name="Li Y."/>
            <person name="Lu T."/>
            <person name="Huang Y."/>
            <person name="Zhao Q."/>
            <person name="Feng Q."/>
            <person name="Zhang L."/>
            <person name="Zhu J."/>
            <person name="Weng Q."/>
            <person name="Mu J."/>
            <person name="Lu Y."/>
            <person name="Fan D."/>
            <person name="Liu Y."/>
            <person name="Guan J."/>
            <person name="Zhang Y."/>
            <person name="Yu S."/>
            <person name="Liu X."/>
            <person name="Zhang Y."/>
            <person name="Hong G."/>
            <person name="Han B."/>
            <person name="Choisne N."/>
            <person name="Demange N."/>
            <person name="Orjeda G."/>
            <person name="Samain S."/>
            <person name="Cattolico L."/>
            <person name="Pelletier E."/>
            <person name="Couloux A."/>
            <person name="Segurens B."/>
            <person name="Wincker P."/>
            <person name="D'Hont A."/>
            <person name="Scarpelli C."/>
            <person name="Weissenbach J."/>
            <person name="Salanoubat M."/>
            <person name="Quetier F."/>
            <person name="Yu Y."/>
            <person name="Kim H.R."/>
            <person name="Rambo T."/>
            <person name="Currie J."/>
            <person name="Collura K."/>
            <person name="Luo M."/>
            <person name="Yang T."/>
            <person name="Ammiraju J.S.S."/>
            <person name="Engler F."/>
            <person name="Soderlund C."/>
            <person name="Wing R.A."/>
            <person name="Palmer L.E."/>
            <person name="de la Bastide M."/>
            <person name="Spiegel L."/>
            <person name="Nascimento L."/>
            <person name="Zutavern T."/>
            <person name="O'Shaughnessy A."/>
            <person name="Dike S."/>
            <person name="Dedhia N."/>
            <person name="Preston R."/>
            <person name="Balija V."/>
            <person name="McCombie W.R."/>
            <person name="Chow T."/>
            <person name="Chen H."/>
            <person name="Chung M."/>
            <person name="Chen C."/>
            <person name="Shaw J."/>
            <person name="Wu H."/>
            <person name="Hsiao K."/>
            <person name="Chao Y."/>
            <person name="Chu M."/>
            <person name="Cheng C."/>
            <person name="Hour A."/>
            <person name="Lee P."/>
            <person name="Lin S."/>
            <person name="Lin Y."/>
            <person name="Liou J."/>
            <person name="Liu S."/>
            <person name="Hsing Y."/>
            <person name="Raghuvanshi S."/>
            <person name="Mohanty A."/>
            <person name="Bharti A.K."/>
            <person name="Gaur A."/>
            <person name="Gupta V."/>
            <person name="Kumar D."/>
            <person name="Ravi V."/>
            <person name="Vij S."/>
            <person name="Kapur A."/>
            <person name="Khurana P."/>
            <person name="Khurana P."/>
            <person name="Khurana J.P."/>
            <person name="Tyagi A.K."/>
            <person name="Gaikwad K."/>
            <person name="Singh A."/>
            <person name="Dalal V."/>
            <person name="Srivastava S."/>
            <person name="Dixit A."/>
            <person name="Pal A.K."/>
            <person name="Ghazi I.A."/>
            <person name="Yadav M."/>
            <person name="Pandit A."/>
            <person name="Bhargava A."/>
            <person name="Sureshbabu K."/>
            <person name="Batra K."/>
            <person name="Sharma T.R."/>
            <person name="Mohapatra T."/>
            <person name="Singh N.K."/>
            <person name="Messing J."/>
            <person name="Nelson A.B."/>
            <person name="Fuks G."/>
            <person name="Kavchok S."/>
            <person name="Keizer G."/>
            <person name="Linton E."/>
            <person name="Llaca V."/>
            <person name="Song R."/>
            <person name="Tanyolac B."/>
            <person name="Young S."/>
            <person name="Ho-Il K."/>
            <person name="Hahn J.H."/>
            <person name="Sangsakoo G."/>
            <person name="Vanavichit A."/>
            <person name="de Mattos Luiz.A.T."/>
            <person name="Zimmer P.D."/>
            <person name="Malone G."/>
            <person name="Dellagostin O."/>
            <person name="de Oliveira A.C."/>
            <person name="Bevan M."/>
            <person name="Bancroft I."/>
            <person name="Minx P."/>
            <person name="Cordum H."/>
            <person name="Wilson R."/>
            <person name="Cheng Z."/>
            <person name="Jin W."/>
            <person name="Jiang J."/>
            <person name="Leong S.A."/>
            <person name="Iwama H."/>
            <person name="Gojobori T."/>
            <person name="Itoh T."/>
            <person name="Niimura Y."/>
            <person name="Fujii Y."/>
            <person name="Habara T."/>
            <person name="Sakai H."/>
            <person name="Sato Y."/>
            <person name="Wilson G."/>
            <person name="Kumar K."/>
            <person name="McCouch S."/>
            <person name="Juretic N."/>
            <person name="Hoen D."/>
            <person name="Wright S."/>
            <person name="Bruskiewich R."/>
            <person name="Bureau T."/>
            <person name="Miyao A."/>
            <person name="Hirochika H."/>
            <person name="Nishikawa T."/>
            <person name="Kadowaki K."/>
            <person name="Sugiura M."/>
            <person name="Burr B."/>
            <person name="Sasaki T."/>
        </authorList>
    </citation>
    <scope>NUCLEOTIDE SEQUENCE [LARGE SCALE GENOMIC DNA]</scope>
    <source>
        <strain evidence="18">cv. Nipponbare</strain>
    </source>
</reference>
<dbReference type="OMA" id="FRTRTVH"/>
<evidence type="ECO:0000256" key="7">
    <source>
        <dbReference type="ARBA" id="ARBA00022771"/>
    </source>
</evidence>
<keyword evidence="14" id="KW-0539">Nucleus</keyword>
<dbReference type="InterPro" id="IPR018200">
    <property type="entry name" value="USP_CS"/>
</dbReference>
<evidence type="ECO:0000256" key="10">
    <source>
        <dbReference type="ARBA" id="ARBA00022807"/>
    </source>
</evidence>
<dbReference type="PROSITE" id="PS50235">
    <property type="entry name" value="USP_3"/>
    <property type="match status" value="1"/>
</dbReference>
<evidence type="ECO:0000313" key="17">
    <source>
        <dbReference type="EMBL" id="BAS91319.1"/>
    </source>
</evidence>
<feature type="region of interest" description="Disordered" evidence="15">
    <location>
        <begin position="114"/>
        <end position="177"/>
    </location>
</feature>
<dbReference type="GO" id="GO:0004843">
    <property type="term" value="F:cysteine-type deubiquitinase activity"/>
    <property type="evidence" value="ECO:0007669"/>
    <property type="project" value="UniProtKB-EC"/>
</dbReference>
<accession>A0A0P0WFP5</accession>
<keyword evidence="9" id="KW-0378">Hydrolase</keyword>
<dbReference type="Proteomes" id="UP000059680">
    <property type="component" value="Chromosome 4"/>
</dbReference>
<comment type="subcellular location">
    <subcellularLocation>
        <location evidence="2">Nucleus</location>
    </subcellularLocation>
</comment>
<dbReference type="InterPro" id="IPR050185">
    <property type="entry name" value="Ub_carboxyl-term_hydrolase"/>
</dbReference>
<feature type="compositionally biased region" description="Basic residues" evidence="15">
    <location>
        <begin position="114"/>
        <end position="131"/>
    </location>
</feature>
<evidence type="ECO:0000256" key="12">
    <source>
        <dbReference type="ARBA" id="ARBA00023015"/>
    </source>
</evidence>
<evidence type="ECO:0000259" key="16">
    <source>
        <dbReference type="PROSITE" id="PS50235"/>
    </source>
</evidence>
<reference evidence="17 18" key="2">
    <citation type="journal article" date="2013" name="Plant Cell Physiol.">
        <title>Rice Annotation Project Database (RAP-DB): an integrative and interactive database for rice genomics.</title>
        <authorList>
            <person name="Sakai H."/>
            <person name="Lee S.S."/>
            <person name="Tanaka T."/>
            <person name="Numa H."/>
            <person name="Kim J."/>
            <person name="Kawahara Y."/>
            <person name="Wakimoto H."/>
            <person name="Yang C.C."/>
            <person name="Iwamoto M."/>
            <person name="Abe T."/>
            <person name="Yamada Y."/>
            <person name="Muto A."/>
            <person name="Inokuchi H."/>
            <person name="Ikemura T."/>
            <person name="Matsumoto T."/>
            <person name="Sasaki T."/>
            <person name="Itoh T."/>
        </authorList>
    </citation>
    <scope>NUCLEOTIDE SEQUENCE [LARGE SCALE GENOMIC DNA]</scope>
    <source>
        <strain evidence="18">cv. Nipponbare</strain>
    </source>
</reference>
<keyword evidence="6" id="KW-0479">Metal-binding</keyword>
<keyword evidence="11" id="KW-0862">Zinc</keyword>
<dbReference type="FunFam" id="3.90.70.10:FF:000089">
    <property type="entry name" value="Ubiquitinyl hydrolase 1"/>
    <property type="match status" value="1"/>
</dbReference>
<keyword evidence="10" id="KW-0788">Thiol protease</keyword>
<proteinExistence type="inferred from homology"/>
<keyword evidence="8" id="KW-0833">Ubl conjugation pathway</keyword>
<dbReference type="PANTHER" id="PTHR21646">
    <property type="entry name" value="UBIQUITIN CARBOXYL-TERMINAL HYDROLASE"/>
    <property type="match status" value="1"/>
</dbReference>
<keyword evidence="13" id="KW-0804">Transcription</keyword>
<dbReference type="InParanoid" id="A0A0P0WFP5"/>
<feature type="compositionally biased region" description="Pro residues" evidence="15">
    <location>
        <begin position="155"/>
        <end position="170"/>
    </location>
</feature>
<evidence type="ECO:0000256" key="2">
    <source>
        <dbReference type="ARBA" id="ARBA00004123"/>
    </source>
</evidence>
<dbReference type="EMBL" id="AP014960">
    <property type="protein sequence ID" value="BAS91319.1"/>
    <property type="molecule type" value="Genomic_DNA"/>
</dbReference>
<comment type="similarity">
    <text evidence="3">Belongs to the peptidase C19 family.</text>
</comment>
<evidence type="ECO:0000256" key="9">
    <source>
        <dbReference type="ARBA" id="ARBA00022801"/>
    </source>
</evidence>
<dbReference type="GO" id="GO:0008270">
    <property type="term" value="F:zinc ion binding"/>
    <property type="evidence" value="ECO:0007669"/>
    <property type="project" value="UniProtKB-KW"/>
</dbReference>
<evidence type="ECO:0000256" key="4">
    <source>
        <dbReference type="ARBA" id="ARBA00012759"/>
    </source>
</evidence>
<feature type="domain" description="USP" evidence="16">
    <location>
        <begin position="211"/>
        <end position="578"/>
    </location>
</feature>
<evidence type="ECO:0000256" key="5">
    <source>
        <dbReference type="ARBA" id="ARBA00022670"/>
    </source>
</evidence>
<evidence type="ECO:0000313" key="18">
    <source>
        <dbReference type="Proteomes" id="UP000059680"/>
    </source>
</evidence>
<dbReference type="GO" id="GO:0016579">
    <property type="term" value="P:protein deubiquitination"/>
    <property type="evidence" value="ECO:0007669"/>
    <property type="project" value="InterPro"/>
</dbReference>
<gene>
    <name evidence="17" type="ordered locus">Os04g0647300</name>
    <name evidence="17" type="ORF">OSNPB_040647300</name>
</gene>
<dbReference type="EC" id="3.4.19.12" evidence="4"/>
<evidence type="ECO:0000256" key="13">
    <source>
        <dbReference type="ARBA" id="ARBA00023163"/>
    </source>
</evidence>
<sequence length="591" mass="67087">LHPPIPAPLASHSRAHRLIPHIPRPDDHPVRAAAVPAPRRVPPHHALHSASLQPAALRVTARSARPEIRREHSRAPPLLPLLLPHLLLVPHSTPALSLRRRLLPHQRRLQRLRLNIRRPPDRRRRRPRRALLRGVRGSGLRSGLRPRRRPRQVLLPPPPSASASPSPSPAAPRKRRRVEYRAWAPDPAEFALISSADPTTSASAAAPAGLRGLNNLGNTCFMNSVLQALLHAPPLRNYFLGDRHNRYLCPRQTPMRRRSAEANDKAACLACDLDEIYSAAFSGERTPYSPAKFLYSWWQHASNLASYEQQDAHEFFISILDHIHENIKDDQHKSLAQGHGDCCIAHRVFSGILRSDVTCTHCGFTSTTFEPCMDISLDLDAGYNNSLGVANPKVHVRNGERSSGGTNTKVSTLMRCLERFTRAERLDAEQKFFCERCKERQESLKQMSIRRLPLVSCFHIKRFEHSSVKKMSRKVDHCLQFPFSLDMAPYLSSSILRSRFGNRIFPSEASDADSVSEFSSEFEIFAVIMHSGKLEAGHYVTYLRLNNHWYKCDDAWVTRVEEHTVRTSQAYMLFYVQKTLYYKACERATAV</sequence>
<name>A0A0P0WFP5_ORYSJ</name>
<dbReference type="SUPFAM" id="SSF54001">
    <property type="entry name" value="Cysteine proteinases"/>
    <property type="match status" value="1"/>
</dbReference>
<dbReference type="SMR" id="A0A0P0WFP5"/>
<dbReference type="InterPro" id="IPR038765">
    <property type="entry name" value="Papain-like_cys_pep_sf"/>
</dbReference>